<accession>A0ABD7TDY0</accession>
<reference evidence="1" key="1">
    <citation type="journal article" date="2022" name="Front. Plant Sci.">
        <title>Agronomic efficiency and genome mining analysis of the wheat-biostimulant rhizospheric bacterium Pseudomonas pergaminensis sp. nov. strain 1008T.</title>
        <authorList>
            <person name="Diaz M."/>
            <person name="Bach T."/>
            <person name="Gonzalez Anta G."/>
            <person name="Agaras B."/>
            <person name="Wibberg D."/>
            <person name="Noguera F."/>
            <person name="Canciani W."/>
            <person name="Valverde C."/>
        </authorList>
    </citation>
    <scope>NUCLEOTIDE SEQUENCE</scope>
    <source>
        <strain evidence="1">1008</strain>
    </source>
</reference>
<evidence type="ECO:0000313" key="2">
    <source>
        <dbReference type="Proteomes" id="UP001056907"/>
    </source>
</evidence>
<dbReference type="KEGG" id="ppeg:KUA23_23080"/>
<sequence>MATKTSKRTGESSTTVSVGIRIDPKIKFALDIMGRLQKRSLTAVVEWAISNAIADQKIDLPDKMDASLAEVIDRVWSTDESTRFIKLCFDMPQALTYDELRIWETVKASSFFWVTDEAGCYEIDRASISLEFVRMAWDALLAHVEKHKLSSTIVPIRDDDCIPF</sequence>
<dbReference type="EMBL" id="CP078013">
    <property type="protein sequence ID" value="USV99886.1"/>
    <property type="molecule type" value="Genomic_DNA"/>
</dbReference>
<reference evidence="1" key="2">
    <citation type="submission" date="2024-04" db="EMBL/GenBank/DDBJ databases">
        <authorList>
            <person name="Diaz M."/>
            <person name="Bach T."/>
            <person name="Gonzalez Anta G."/>
            <person name="Agaras B."/>
            <person name="Wibberg D."/>
            <person name="Noguera F."/>
            <person name="Canciani W."/>
            <person name="Ybarra T."/>
            <person name="Nunez M.L."/>
            <person name="Valverde C."/>
        </authorList>
    </citation>
    <scope>NUCLEOTIDE SEQUENCE</scope>
    <source>
        <strain evidence="1">1008</strain>
    </source>
</reference>
<name>A0ABD7TDY0_9PSED</name>
<protein>
    <recommendedName>
        <fullName evidence="3">CopG family transcriptional regulator</fullName>
    </recommendedName>
</protein>
<evidence type="ECO:0008006" key="3">
    <source>
        <dbReference type="Google" id="ProtNLM"/>
    </source>
</evidence>
<proteinExistence type="predicted"/>
<dbReference type="RefSeq" id="WP_252992904.1">
    <property type="nucleotide sequence ID" value="NZ_CP078013.2"/>
</dbReference>
<gene>
    <name evidence="1" type="ORF">KUA23_23080</name>
</gene>
<dbReference type="Proteomes" id="UP001056907">
    <property type="component" value="Chromosome"/>
</dbReference>
<organism evidence="1 2">
    <name type="scientific">Pseudomonas pergaminensis</name>
    <dbReference type="NCBI Taxonomy" id="2853159"/>
    <lineage>
        <taxon>Bacteria</taxon>
        <taxon>Pseudomonadati</taxon>
        <taxon>Pseudomonadota</taxon>
        <taxon>Gammaproteobacteria</taxon>
        <taxon>Pseudomonadales</taxon>
        <taxon>Pseudomonadaceae</taxon>
        <taxon>Pseudomonas</taxon>
    </lineage>
</organism>
<dbReference type="AlphaFoldDB" id="A0ABD7TDY0"/>
<evidence type="ECO:0000313" key="1">
    <source>
        <dbReference type="EMBL" id="USV99886.1"/>
    </source>
</evidence>